<dbReference type="Proteomes" id="UP000324800">
    <property type="component" value="Unassembled WGS sequence"/>
</dbReference>
<dbReference type="OrthoDB" id="10253254at2759"/>
<sequence length="154" mass="17549">TTSSLHTQLKQDSTLSEQPLPVTQIQRCICSAFFANAAILANQPSQSSGEENEPIQAEYRTVRGDVPVFIHPQSCVFKYPPKAFVFGEVVSTTRRFCRDICAIEMNWLYELAPHFYEKRTAQDGIRDNQLMQQLRAANKSVLSDEQSFEQLFNI</sequence>
<dbReference type="EMBL" id="SNRW01012390">
    <property type="protein sequence ID" value="KAA6373884.1"/>
    <property type="molecule type" value="Genomic_DNA"/>
</dbReference>
<feature type="domain" description="DEAD-box helicase OB fold" evidence="1">
    <location>
        <begin position="25"/>
        <end position="114"/>
    </location>
</feature>
<feature type="non-terminal residue" evidence="2">
    <location>
        <position position="1"/>
    </location>
</feature>
<protein>
    <recommendedName>
        <fullName evidence="1">DEAD-box helicase OB fold domain-containing protein</fullName>
    </recommendedName>
</protein>
<comment type="caution">
    <text evidence="2">The sequence shown here is derived from an EMBL/GenBank/DDBJ whole genome shotgun (WGS) entry which is preliminary data.</text>
</comment>
<evidence type="ECO:0000259" key="1">
    <source>
        <dbReference type="Pfam" id="PF07717"/>
    </source>
</evidence>
<organism evidence="2 3">
    <name type="scientific">Streblomastix strix</name>
    <dbReference type="NCBI Taxonomy" id="222440"/>
    <lineage>
        <taxon>Eukaryota</taxon>
        <taxon>Metamonada</taxon>
        <taxon>Preaxostyla</taxon>
        <taxon>Oxymonadida</taxon>
        <taxon>Streblomastigidae</taxon>
        <taxon>Streblomastix</taxon>
    </lineage>
</organism>
<accession>A0A5J4UUD3</accession>
<name>A0A5J4UUD3_9EUKA</name>
<evidence type="ECO:0000313" key="2">
    <source>
        <dbReference type="EMBL" id="KAA6373884.1"/>
    </source>
</evidence>
<proteinExistence type="predicted"/>
<gene>
    <name evidence="2" type="ORF">EZS28_030588</name>
</gene>
<dbReference type="InterPro" id="IPR011709">
    <property type="entry name" value="DEAD-box_helicase_OB_fold"/>
</dbReference>
<dbReference type="AlphaFoldDB" id="A0A5J4UUD3"/>
<dbReference type="Pfam" id="PF07717">
    <property type="entry name" value="OB_NTP_bind"/>
    <property type="match status" value="1"/>
</dbReference>
<reference evidence="2 3" key="1">
    <citation type="submission" date="2019-03" db="EMBL/GenBank/DDBJ databases">
        <title>Single cell metagenomics reveals metabolic interactions within the superorganism composed of flagellate Streblomastix strix and complex community of Bacteroidetes bacteria on its surface.</title>
        <authorList>
            <person name="Treitli S.C."/>
            <person name="Kolisko M."/>
            <person name="Husnik F."/>
            <person name="Keeling P."/>
            <person name="Hampl V."/>
        </authorList>
    </citation>
    <scope>NUCLEOTIDE SEQUENCE [LARGE SCALE GENOMIC DNA]</scope>
    <source>
        <strain evidence="2">ST1C</strain>
    </source>
</reference>
<evidence type="ECO:0000313" key="3">
    <source>
        <dbReference type="Proteomes" id="UP000324800"/>
    </source>
</evidence>